<evidence type="ECO:0000256" key="3">
    <source>
        <dbReference type="ARBA" id="ARBA00023080"/>
    </source>
</evidence>
<dbReference type="HAMAP" id="MF_00528">
    <property type="entry name" value="Maf"/>
    <property type="match status" value="1"/>
</dbReference>
<keyword evidence="2 4" id="KW-0378">Hydrolase</keyword>
<dbReference type="Gene3D" id="3.90.950.10">
    <property type="match status" value="1"/>
</dbReference>
<comment type="catalytic activity">
    <reaction evidence="4">
        <text>UTP + H2O = UMP + diphosphate + H(+)</text>
        <dbReference type="Rhea" id="RHEA:29395"/>
        <dbReference type="ChEBI" id="CHEBI:15377"/>
        <dbReference type="ChEBI" id="CHEBI:15378"/>
        <dbReference type="ChEBI" id="CHEBI:33019"/>
        <dbReference type="ChEBI" id="CHEBI:46398"/>
        <dbReference type="ChEBI" id="CHEBI:57865"/>
        <dbReference type="EC" id="3.6.1.9"/>
    </reaction>
</comment>
<dbReference type="NCBIfam" id="TIGR00172">
    <property type="entry name" value="maf"/>
    <property type="match status" value="1"/>
</dbReference>
<dbReference type="GO" id="GO:0009117">
    <property type="term" value="P:nucleotide metabolic process"/>
    <property type="evidence" value="ECO:0007669"/>
    <property type="project" value="UniProtKB-KW"/>
</dbReference>
<comment type="caution">
    <text evidence="5">The sequence shown here is derived from an EMBL/GenBank/DDBJ whole genome shotgun (WGS) entry which is preliminary data.</text>
</comment>
<sequence length="190" mass="20222">MALILASASPRRAELLAQIGYQFEVIPADINERPLEGELAEAYVQRMAKEKAEAIVAGRPKGDVVIGSDTSVIVDGDILGKPLNRADAKSMLQRLANRSHWVLTSVYVIVQGGSAQAALSRSEVHFGQIEAAAIERYLETGEADDKAGAYGIQGRAAAFIRHLSGSYSGVMGLPLYETAALLRAAGVNNE</sequence>
<dbReference type="EC" id="3.6.1.9" evidence="4"/>
<feature type="active site" description="Proton acceptor" evidence="4">
    <location>
        <position position="69"/>
    </location>
</feature>
<dbReference type="CDD" id="cd00555">
    <property type="entry name" value="Maf"/>
    <property type="match status" value="1"/>
</dbReference>
<comment type="caution">
    <text evidence="4">Lacks conserved residue(s) required for the propagation of feature annotation.</text>
</comment>
<evidence type="ECO:0000256" key="2">
    <source>
        <dbReference type="ARBA" id="ARBA00022801"/>
    </source>
</evidence>
<comment type="similarity">
    <text evidence="4">Belongs to the Maf family. YhdE subfamily.</text>
</comment>
<dbReference type="SUPFAM" id="SSF52972">
    <property type="entry name" value="ITPase-like"/>
    <property type="match status" value="1"/>
</dbReference>
<reference evidence="5" key="1">
    <citation type="submission" date="2020-09" db="EMBL/GenBank/DDBJ databases">
        <authorList>
            <person name="Yoon J.-W."/>
        </authorList>
    </citation>
    <scope>NUCLEOTIDE SEQUENCE</scope>
    <source>
        <strain evidence="5">KMU-158</strain>
    </source>
</reference>
<dbReference type="GO" id="GO:0047429">
    <property type="term" value="F:nucleoside triphosphate diphosphatase activity"/>
    <property type="evidence" value="ECO:0007669"/>
    <property type="project" value="UniProtKB-EC"/>
</dbReference>
<evidence type="ECO:0000313" key="6">
    <source>
        <dbReference type="Proteomes" id="UP000610558"/>
    </source>
</evidence>
<protein>
    <recommendedName>
        <fullName evidence="4">dTTP/UTP pyrophosphatase</fullName>
        <shortName evidence="4">dTTPase/UTPase</shortName>
        <ecNumber evidence="4">3.6.1.9</ecNumber>
    </recommendedName>
    <alternativeName>
        <fullName evidence="4">Nucleoside triphosphate pyrophosphatase</fullName>
    </alternativeName>
    <alternativeName>
        <fullName evidence="4">Nucleotide pyrophosphatase</fullName>
        <shortName evidence="4">Nucleotide PPase</shortName>
    </alternativeName>
</protein>
<name>A0A927GWB4_9GAMM</name>
<dbReference type="InterPro" id="IPR003697">
    <property type="entry name" value="Maf-like"/>
</dbReference>
<comment type="catalytic activity">
    <reaction evidence="4">
        <text>dTTP + H2O = dTMP + diphosphate + H(+)</text>
        <dbReference type="Rhea" id="RHEA:28534"/>
        <dbReference type="ChEBI" id="CHEBI:15377"/>
        <dbReference type="ChEBI" id="CHEBI:15378"/>
        <dbReference type="ChEBI" id="CHEBI:33019"/>
        <dbReference type="ChEBI" id="CHEBI:37568"/>
        <dbReference type="ChEBI" id="CHEBI:63528"/>
        <dbReference type="EC" id="3.6.1.9"/>
    </reaction>
</comment>
<comment type="function">
    <text evidence="4">Nucleoside triphosphate pyrophosphatase that hydrolyzes dTTP and UTP. May have a dual role in cell division arrest and in preventing the incorporation of modified nucleotides into cellular nucleic acids.</text>
</comment>
<comment type="subcellular location">
    <subcellularLocation>
        <location evidence="4">Cytoplasm</location>
    </subcellularLocation>
</comment>
<feature type="site" description="Important for substrate specificity" evidence="4">
    <location>
        <position position="153"/>
    </location>
</feature>
<dbReference type="PIRSF" id="PIRSF006305">
    <property type="entry name" value="Maf"/>
    <property type="match status" value="1"/>
</dbReference>
<gene>
    <name evidence="5" type="primary">maf</name>
    <name evidence="5" type="ORF">IB286_07060</name>
</gene>
<dbReference type="PANTHER" id="PTHR43213">
    <property type="entry name" value="BIFUNCTIONAL DTTP/UTP PYROPHOSPHATASE/METHYLTRANSFERASE PROTEIN-RELATED"/>
    <property type="match status" value="1"/>
</dbReference>
<comment type="cofactor">
    <cofactor evidence="1 4">
        <name>a divalent metal cation</name>
        <dbReference type="ChEBI" id="CHEBI:60240"/>
    </cofactor>
</comment>
<evidence type="ECO:0000256" key="1">
    <source>
        <dbReference type="ARBA" id="ARBA00001968"/>
    </source>
</evidence>
<dbReference type="InterPro" id="IPR029001">
    <property type="entry name" value="ITPase-like_fam"/>
</dbReference>
<dbReference type="GO" id="GO:0005737">
    <property type="term" value="C:cytoplasm"/>
    <property type="evidence" value="ECO:0007669"/>
    <property type="project" value="UniProtKB-SubCell"/>
</dbReference>
<dbReference type="RefSeq" id="WP_190763942.1">
    <property type="nucleotide sequence ID" value="NZ_JACXLD010000003.1"/>
</dbReference>
<keyword evidence="3 4" id="KW-0546">Nucleotide metabolism</keyword>
<keyword evidence="6" id="KW-1185">Reference proteome</keyword>
<accession>A0A927GWB4</accession>
<proteinExistence type="inferred from homology"/>
<organism evidence="5 6">
    <name type="scientific">Spongiibacter pelagi</name>
    <dbReference type="NCBI Taxonomy" id="2760804"/>
    <lineage>
        <taxon>Bacteria</taxon>
        <taxon>Pseudomonadati</taxon>
        <taxon>Pseudomonadota</taxon>
        <taxon>Gammaproteobacteria</taxon>
        <taxon>Cellvibrionales</taxon>
        <taxon>Spongiibacteraceae</taxon>
        <taxon>Spongiibacter</taxon>
    </lineage>
</organism>
<feature type="site" description="Important for substrate specificity" evidence="4">
    <location>
        <position position="11"/>
    </location>
</feature>
<feature type="site" description="Important for substrate specificity" evidence="4">
    <location>
        <position position="70"/>
    </location>
</feature>
<dbReference type="AlphaFoldDB" id="A0A927GWB4"/>
<dbReference type="EMBL" id="JACXLD010000003">
    <property type="protein sequence ID" value="MBD2858767.1"/>
    <property type="molecule type" value="Genomic_DNA"/>
</dbReference>
<evidence type="ECO:0000313" key="5">
    <source>
        <dbReference type="EMBL" id="MBD2858767.1"/>
    </source>
</evidence>
<keyword evidence="4" id="KW-0963">Cytoplasm</keyword>
<dbReference type="Proteomes" id="UP000610558">
    <property type="component" value="Unassembled WGS sequence"/>
</dbReference>
<dbReference type="Pfam" id="PF02545">
    <property type="entry name" value="Maf"/>
    <property type="match status" value="1"/>
</dbReference>
<evidence type="ECO:0000256" key="4">
    <source>
        <dbReference type="HAMAP-Rule" id="MF_00528"/>
    </source>
</evidence>
<dbReference type="PANTHER" id="PTHR43213:SF5">
    <property type="entry name" value="BIFUNCTIONAL DTTP_UTP PYROPHOSPHATASE_METHYLTRANSFERASE PROTEIN-RELATED"/>
    <property type="match status" value="1"/>
</dbReference>